<keyword evidence="4" id="KW-1185">Reference proteome</keyword>
<gene>
    <name evidence="3" type="ORF">ACFSBH_06855</name>
</gene>
<dbReference type="RefSeq" id="WP_251513028.1">
    <property type="nucleotide sequence ID" value="NZ_JAMBON010000009.1"/>
</dbReference>
<evidence type="ECO:0000313" key="3">
    <source>
        <dbReference type="EMBL" id="MFD1607366.1"/>
    </source>
</evidence>
<protein>
    <submittedName>
        <fullName evidence="3">Uncharacterized protein</fullName>
    </submittedName>
</protein>
<evidence type="ECO:0000313" key="4">
    <source>
        <dbReference type="Proteomes" id="UP001597221"/>
    </source>
</evidence>
<evidence type="ECO:0000256" key="1">
    <source>
        <dbReference type="SAM" id="Coils"/>
    </source>
</evidence>
<keyword evidence="2" id="KW-0812">Transmembrane</keyword>
<keyword evidence="2" id="KW-1133">Transmembrane helix</keyword>
<organism evidence="3 4">
    <name type="scientific">Oceanobacillus luteolus</name>
    <dbReference type="NCBI Taxonomy" id="1274358"/>
    <lineage>
        <taxon>Bacteria</taxon>
        <taxon>Bacillati</taxon>
        <taxon>Bacillota</taxon>
        <taxon>Bacilli</taxon>
        <taxon>Bacillales</taxon>
        <taxon>Bacillaceae</taxon>
        <taxon>Oceanobacillus</taxon>
    </lineage>
</organism>
<dbReference type="Proteomes" id="UP001597221">
    <property type="component" value="Unassembled WGS sequence"/>
</dbReference>
<name>A0ABW4HPU2_9BACI</name>
<proteinExistence type="predicted"/>
<accession>A0ABW4HPU2</accession>
<comment type="caution">
    <text evidence="3">The sequence shown here is derived from an EMBL/GenBank/DDBJ whole genome shotgun (WGS) entry which is preliminary data.</text>
</comment>
<evidence type="ECO:0000256" key="2">
    <source>
        <dbReference type="SAM" id="Phobius"/>
    </source>
</evidence>
<reference evidence="4" key="1">
    <citation type="journal article" date="2019" name="Int. J. Syst. Evol. Microbiol.">
        <title>The Global Catalogue of Microorganisms (GCM) 10K type strain sequencing project: providing services to taxonomists for standard genome sequencing and annotation.</title>
        <authorList>
            <consortium name="The Broad Institute Genomics Platform"/>
            <consortium name="The Broad Institute Genome Sequencing Center for Infectious Disease"/>
            <person name="Wu L."/>
            <person name="Ma J."/>
        </authorList>
    </citation>
    <scope>NUCLEOTIDE SEQUENCE [LARGE SCALE GENOMIC DNA]</scope>
    <source>
        <strain evidence="4">CGMCC 1.12376</strain>
    </source>
</reference>
<keyword evidence="1" id="KW-0175">Coiled coil</keyword>
<feature type="coiled-coil region" evidence="1">
    <location>
        <begin position="38"/>
        <end position="65"/>
    </location>
</feature>
<keyword evidence="2" id="KW-0472">Membrane</keyword>
<dbReference type="EMBL" id="JBHUDE010000034">
    <property type="protein sequence ID" value="MFD1607366.1"/>
    <property type="molecule type" value="Genomic_DNA"/>
</dbReference>
<sequence length="68" mass="8345">MIYMPFLYFPEDKSEYLPSVIMLIIFMSFAVLALYFFIKKSRKEEKKFEEKYKDVIDEIEKEDSEKNK</sequence>
<feature type="transmembrane region" description="Helical" evidence="2">
    <location>
        <begin position="20"/>
        <end position="38"/>
    </location>
</feature>